<dbReference type="Gene3D" id="2.20.110.10">
    <property type="entry name" value="Histone H3 K4-specific methyltransferase SET7/9 N-terminal domain"/>
    <property type="match status" value="2"/>
</dbReference>
<dbReference type="Pfam" id="PF02493">
    <property type="entry name" value="MORN"/>
    <property type="match status" value="6"/>
</dbReference>
<proteinExistence type="predicted"/>
<dbReference type="PANTHER" id="PTHR43215">
    <property type="entry name" value="RADIAL SPOKE HEAD 1 HOMOLOG"/>
    <property type="match status" value="1"/>
</dbReference>
<gene>
    <name evidence="3" type="ORF">BcabD6B2_48300</name>
</gene>
<feature type="compositionally biased region" description="Polar residues" evidence="2">
    <location>
        <begin position="26"/>
        <end position="35"/>
    </location>
</feature>
<comment type="caution">
    <text evidence="3">The sequence shown here is derived from an EMBL/GenBank/DDBJ whole genome shotgun (WGS) entry which is preliminary data.</text>
</comment>
<dbReference type="AlphaFoldDB" id="A0AAV4LZM2"/>
<evidence type="ECO:0000256" key="1">
    <source>
        <dbReference type="ARBA" id="ARBA00022737"/>
    </source>
</evidence>
<dbReference type="GeneID" id="94196876"/>
<reference evidence="3 4" key="1">
    <citation type="submission" date="2021-06" db="EMBL/GenBank/DDBJ databases">
        <title>Genome sequence of Babesia caballi.</title>
        <authorList>
            <person name="Yamagishi J."/>
            <person name="Kidaka T."/>
            <person name="Ochi A."/>
        </authorList>
    </citation>
    <scope>NUCLEOTIDE SEQUENCE [LARGE SCALE GENOMIC DNA]</scope>
    <source>
        <strain evidence="3">USDA-D6B2</strain>
    </source>
</reference>
<dbReference type="SUPFAM" id="SSF82185">
    <property type="entry name" value="Histone H3 K4-specific methyltransferase SET7/9 N-terminal domain"/>
    <property type="match status" value="2"/>
</dbReference>
<sequence length="274" mass="29432">MRCFRRRKPSMASAESDQSRDDETPTHPSRTSTIQSQTLDLVSQQTMIHASGTGEDALAPCPSQGPAANWESLDYSNGADYLGWTYAGKREGSGKIQKDDLVYEGQWQADLPHGDGLFAGEGTIYEGQWDHGLPHGHGVAMLPDGSKYVGEWCDGACSGEGKLVTEDGRVYAGAFSDGLPNGEGVLVTAEGMRVRCHFIDGAPFGIGEIEWPDGMRYVGTIIDGLPHGLGRLTNENSVCLGLWKAGVLETRLKAHGSIPDALRDDPAVKYLAAH</sequence>
<evidence type="ECO:0000256" key="2">
    <source>
        <dbReference type="SAM" id="MobiDB-lite"/>
    </source>
</evidence>
<dbReference type="PANTHER" id="PTHR43215:SF14">
    <property type="entry name" value="RADIAL SPOKE HEAD 1 HOMOLOG"/>
    <property type="match status" value="1"/>
</dbReference>
<protein>
    <submittedName>
        <fullName evidence="3">Phosphatidylinositol-4-phosphate 5-kinase</fullName>
    </submittedName>
</protein>
<dbReference type="RefSeq" id="XP_067717464.1">
    <property type="nucleotide sequence ID" value="XM_067861363.1"/>
</dbReference>
<name>A0AAV4LZM2_BABCB</name>
<evidence type="ECO:0000313" key="3">
    <source>
        <dbReference type="EMBL" id="GIX65395.1"/>
    </source>
</evidence>
<dbReference type="Proteomes" id="UP001497744">
    <property type="component" value="Unassembled WGS sequence"/>
</dbReference>
<keyword evidence="1" id="KW-0677">Repeat</keyword>
<feature type="region of interest" description="Disordered" evidence="2">
    <location>
        <begin position="1"/>
        <end position="35"/>
    </location>
</feature>
<keyword evidence="4" id="KW-1185">Reference proteome</keyword>
<evidence type="ECO:0000313" key="4">
    <source>
        <dbReference type="Proteomes" id="UP001497744"/>
    </source>
</evidence>
<organism evidence="3 4">
    <name type="scientific">Babesia caballi</name>
    <dbReference type="NCBI Taxonomy" id="5871"/>
    <lineage>
        <taxon>Eukaryota</taxon>
        <taxon>Sar</taxon>
        <taxon>Alveolata</taxon>
        <taxon>Apicomplexa</taxon>
        <taxon>Aconoidasida</taxon>
        <taxon>Piroplasmida</taxon>
        <taxon>Babesiidae</taxon>
        <taxon>Babesia</taxon>
    </lineage>
</organism>
<dbReference type="SMART" id="SM00698">
    <property type="entry name" value="MORN"/>
    <property type="match status" value="5"/>
</dbReference>
<dbReference type="InterPro" id="IPR003409">
    <property type="entry name" value="MORN"/>
</dbReference>
<dbReference type="EMBL" id="BPLF01000004">
    <property type="protein sequence ID" value="GIX65395.1"/>
    <property type="molecule type" value="Genomic_DNA"/>
</dbReference>
<accession>A0AAV4LZM2</accession>